<evidence type="ECO:0000313" key="7">
    <source>
        <dbReference type="Proteomes" id="UP000036780"/>
    </source>
</evidence>
<dbReference type="EMBL" id="LGTO01000001">
    <property type="protein sequence ID" value="KNE22632.1"/>
    <property type="molecule type" value="Genomic_DNA"/>
</dbReference>
<evidence type="ECO:0000259" key="2">
    <source>
        <dbReference type="Pfam" id="PF13542"/>
    </source>
</evidence>
<dbReference type="Pfam" id="PF13542">
    <property type="entry name" value="HTH_Tnp_ISL3"/>
    <property type="match status" value="1"/>
</dbReference>
<sequence length="396" mass="46791">MQYHLIIDLLGIKDKQVEVWDIKEEPATWLVELYTKVKKQTCPSCKAKTKRVHSYRKQLIQGSNLSHTSVKISLRKRRYLCTHCHHTFYEHLQMVDRYQRCTNSLQMSARTYSAIGSFTDAARLSGMTTNRLIRLFDRHPLQTKKVLPRAIAIDEFKGDAGGERFQTVIADVENKEIIDILPDRKVDTIKEYLQSRDTSKVQIVVMDLSKSFKQAVQKALGNPLIIADRFHYMRQVYWALDEVRREVQRDLDKKPRIQMKRSKKLLWKSVYKLDEEESEKVQKLLDIDPRLQKAYALKNKLDQWFKESDKDTAKAGLEACMQTLKESGMDSFQRVYHTFQRWKTEILQSFMYPFNNGYIEGINNKIKVLKRKSYGIKNFSRLKNKILWQQEVNKLI</sequence>
<name>A0A0L0QTG6_VIRPA</name>
<organism evidence="5 7">
    <name type="scientific">Virgibacillus pantothenticus</name>
    <dbReference type="NCBI Taxonomy" id="1473"/>
    <lineage>
        <taxon>Bacteria</taxon>
        <taxon>Bacillati</taxon>
        <taxon>Bacillota</taxon>
        <taxon>Bacilli</taxon>
        <taxon>Bacillales</taxon>
        <taxon>Bacillaceae</taxon>
        <taxon>Virgibacillus</taxon>
    </lineage>
</organism>
<proteinExistence type="predicted"/>
<feature type="domain" description="Transposase IS204/IS1001/IS1096/IS1165 helix-turn-helix" evidence="2">
    <location>
        <begin position="90"/>
        <end position="139"/>
    </location>
</feature>
<dbReference type="InterPro" id="IPR029261">
    <property type="entry name" value="Transposase_Znf"/>
</dbReference>
<dbReference type="EMBL" id="LGTO01000004">
    <property type="protein sequence ID" value="KNE21812.1"/>
    <property type="molecule type" value="Genomic_DNA"/>
</dbReference>
<gene>
    <name evidence="6" type="ORF">AFK71_00280</name>
    <name evidence="5" type="ORF">AFK71_03075</name>
    <name evidence="4" type="ORF">AFK71_21240</name>
</gene>
<dbReference type="PANTHER" id="PTHR33498">
    <property type="entry name" value="TRANSPOSASE FOR INSERTION SEQUENCE ELEMENT IS1557"/>
    <property type="match status" value="1"/>
</dbReference>
<dbReference type="EMBL" id="LGTO01000010">
    <property type="protein sequence ID" value="KNE18690.1"/>
    <property type="molecule type" value="Genomic_DNA"/>
</dbReference>
<evidence type="ECO:0000313" key="5">
    <source>
        <dbReference type="EMBL" id="KNE21812.1"/>
    </source>
</evidence>
<dbReference type="InterPro" id="IPR032877">
    <property type="entry name" value="Transposase_HTH"/>
</dbReference>
<accession>A0A0L0QTG6</accession>
<evidence type="ECO:0000259" key="1">
    <source>
        <dbReference type="Pfam" id="PF01610"/>
    </source>
</evidence>
<feature type="domain" description="Transposase IS204/IS1001/IS1096/IS1165 zinc-finger" evidence="3">
    <location>
        <begin position="40"/>
        <end position="84"/>
    </location>
</feature>
<dbReference type="PATRIC" id="fig|1473.5.peg.106"/>
<dbReference type="AlphaFoldDB" id="A0A0L0QTG6"/>
<dbReference type="RefSeq" id="WP_050349589.1">
    <property type="nucleotide sequence ID" value="NZ_BOSN01000001.1"/>
</dbReference>
<evidence type="ECO:0000313" key="4">
    <source>
        <dbReference type="EMBL" id="KNE18690.1"/>
    </source>
</evidence>
<dbReference type="GeneID" id="66872487"/>
<evidence type="ECO:0000313" key="6">
    <source>
        <dbReference type="EMBL" id="KNE22632.1"/>
    </source>
</evidence>
<dbReference type="PANTHER" id="PTHR33498:SF1">
    <property type="entry name" value="TRANSPOSASE FOR INSERTION SEQUENCE ELEMENT IS1557"/>
    <property type="match status" value="1"/>
</dbReference>
<dbReference type="OrthoDB" id="6197054at2"/>
<keyword evidence="7" id="KW-1185">Reference proteome</keyword>
<dbReference type="NCBIfam" id="NF033550">
    <property type="entry name" value="transpos_ISL3"/>
    <property type="match status" value="1"/>
</dbReference>
<dbReference type="Proteomes" id="UP000036780">
    <property type="component" value="Unassembled WGS sequence"/>
</dbReference>
<dbReference type="Pfam" id="PF14690">
    <property type="entry name" value="Zn_ribbon_ISL3"/>
    <property type="match status" value="1"/>
</dbReference>
<evidence type="ECO:0000259" key="3">
    <source>
        <dbReference type="Pfam" id="PF14690"/>
    </source>
</evidence>
<reference evidence="7" key="1">
    <citation type="submission" date="2015-07" db="EMBL/GenBank/DDBJ databases">
        <title>Fjat-10053 dsm26.</title>
        <authorList>
            <person name="Liu B."/>
            <person name="Wang J."/>
            <person name="Zhu Y."/>
            <person name="Liu G."/>
            <person name="Chen Q."/>
            <person name="Chen Z."/>
            <person name="Lan J."/>
            <person name="Che J."/>
            <person name="Ge C."/>
            <person name="Shi H."/>
            <person name="Pan Z."/>
            <person name="Liu X."/>
        </authorList>
    </citation>
    <scope>NUCLEOTIDE SEQUENCE [LARGE SCALE GENOMIC DNA]</scope>
    <source>
        <strain evidence="7">DSM 26</strain>
    </source>
</reference>
<dbReference type="InterPro" id="IPR047951">
    <property type="entry name" value="Transpos_ISL3"/>
</dbReference>
<reference evidence="5" key="2">
    <citation type="submission" date="2015-07" db="EMBL/GenBank/DDBJ databases">
        <title>MeaNS - Measles Nucleotide Surveillance Program.</title>
        <authorList>
            <person name="Tran T."/>
            <person name="Druce J."/>
        </authorList>
    </citation>
    <scope>NUCLEOTIDE SEQUENCE</scope>
    <source>
        <strain evidence="5">DSM 26</strain>
    </source>
</reference>
<comment type="caution">
    <text evidence="5">The sequence shown here is derived from an EMBL/GenBank/DDBJ whole genome shotgun (WGS) entry which is preliminary data.</text>
</comment>
<dbReference type="Pfam" id="PF01610">
    <property type="entry name" value="DDE_Tnp_ISL3"/>
    <property type="match status" value="1"/>
</dbReference>
<protein>
    <submittedName>
        <fullName evidence="5">Transposase</fullName>
    </submittedName>
</protein>
<feature type="domain" description="Transposase IS204/IS1001/IS1096/IS1165 DDE" evidence="1">
    <location>
        <begin position="151"/>
        <end position="386"/>
    </location>
</feature>
<dbReference type="InterPro" id="IPR002560">
    <property type="entry name" value="Transposase_DDE"/>
</dbReference>